<comment type="caution">
    <text evidence="2">Lacks conserved residue(s) required for the propagation of feature annotation.</text>
</comment>
<dbReference type="FunFam" id="2.60.120.290:FF:000055">
    <property type="entry name" value="Dorsal-ventral patterning protein tolloid"/>
    <property type="match status" value="1"/>
</dbReference>
<evidence type="ECO:0000313" key="4">
    <source>
        <dbReference type="EMBL" id="KAJ6646055.1"/>
    </source>
</evidence>
<dbReference type="GO" id="GO:0005886">
    <property type="term" value="C:plasma membrane"/>
    <property type="evidence" value="ECO:0007669"/>
    <property type="project" value="TreeGrafter"/>
</dbReference>
<dbReference type="Gene3D" id="2.60.120.290">
    <property type="entry name" value="Spermadhesin, CUB domain"/>
    <property type="match status" value="3"/>
</dbReference>
<keyword evidence="5" id="KW-1185">Reference proteome</keyword>
<dbReference type="SMART" id="SM00042">
    <property type="entry name" value="CUB"/>
    <property type="match status" value="2"/>
</dbReference>
<evidence type="ECO:0000259" key="3">
    <source>
        <dbReference type="PROSITE" id="PS01180"/>
    </source>
</evidence>
<dbReference type="EMBL" id="WJQU01000001">
    <property type="protein sequence ID" value="KAJ6646055.1"/>
    <property type="molecule type" value="Genomic_DNA"/>
</dbReference>
<feature type="domain" description="CUB" evidence="3">
    <location>
        <begin position="325"/>
        <end position="454"/>
    </location>
</feature>
<dbReference type="InterPro" id="IPR035914">
    <property type="entry name" value="Sperma_CUB_dom_sf"/>
</dbReference>
<dbReference type="CDD" id="cd00041">
    <property type="entry name" value="CUB"/>
    <property type="match status" value="2"/>
</dbReference>
<dbReference type="PANTHER" id="PTHR47537">
    <property type="entry name" value="CUBILIN"/>
    <property type="match status" value="1"/>
</dbReference>
<dbReference type="AlphaFoldDB" id="A0A9Q0S777"/>
<dbReference type="InterPro" id="IPR000859">
    <property type="entry name" value="CUB_dom"/>
</dbReference>
<accession>A0A9Q0S777</accession>
<feature type="domain" description="CUB" evidence="3">
    <location>
        <begin position="22"/>
        <end position="146"/>
    </location>
</feature>
<feature type="domain" description="CUB" evidence="3">
    <location>
        <begin position="175"/>
        <end position="311"/>
    </location>
</feature>
<protein>
    <submittedName>
        <fullName evidence="4">Tolloid-like protein 2</fullName>
    </submittedName>
</protein>
<reference evidence="4" key="1">
    <citation type="submission" date="2022-07" db="EMBL/GenBank/DDBJ databases">
        <authorList>
            <person name="Trinca V."/>
            <person name="Uliana J.V.C."/>
            <person name="Torres T.T."/>
            <person name="Ward R.J."/>
            <person name="Monesi N."/>
        </authorList>
    </citation>
    <scope>NUCLEOTIDE SEQUENCE</scope>
    <source>
        <strain evidence="4">HSMRA1968</strain>
        <tissue evidence="4">Whole embryos</tissue>
    </source>
</reference>
<keyword evidence="1" id="KW-1015">Disulfide bond</keyword>
<proteinExistence type="predicted"/>
<gene>
    <name evidence="4" type="primary">Tll2</name>
    <name evidence="4" type="ORF">Bhyg_01264</name>
</gene>
<evidence type="ECO:0000256" key="1">
    <source>
        <dbReference type="ARBA" id="ARBA00023157"/>
    </source>
</evidence>
<dbReference type="Proteomes" id="UP001151699">
    <property type="component" value="Chromosome A"/>
</dbReference>
<dbReference type="InterPro" id="IPR053207">
    <property type="entry name" value="Non-NMDA_GluR_Accessory"/>
</dbReference>
<dbReference type="Pfam" id="PF00431">
    <property type="entry name" value="CUB"/>
    <property type="match status" value="2"/>
</dbReference>
<dbReference type="OrthoDB" id="6155811at2759"/>
<evidence type="ECO:0000256" key="2">
    <source>
        <dbReference type="PROSITE-ProRule" id="PRU00059"/>
    </source>
</evidence>
<sequence length="732" mass="83545">MDGGSLSRNPLAGPSETFKDHCNKTVDIYEDVASPEVTNQNRGRPMTCWYRFRSFRGAPRDWVLRLRFKKFKVGSLVNATYCEGGFLQIVDGNAKTDVSNRREPGMFCGEAEQPQTFISETSYVKILFHADNFTDQTYFSFDSRAEQQMEVYLRYGQHPELYPNRRGEIVQGSYCEREFRDCRLQTCYVQSPAYPGLYPRALNCRYRLHTRQPFIKLYLQNEHFSVDGQRCENIMTCPMREIGSGNEHCPYDWLAVYDGRDDHAPLIGKFCGVGKFPFSIIGTSQYMFVEFMSSPAGPLLNTGFHFNVGNWPGHVDTAGVKSGACDWLLSSDALRESNGSEGIFLSIAHWYPPNTSCSYLIQGNEGEVVRLYFPSFRINRIEAAINKMSIDCAESLTIYDSATPDPARIIKTFCDTFSRPMEKVDFVSTGRSLHVRFESKTGSYSGSSLYYWAHYDFFNNTKFGDAVPNTLCDEIFYAWKHQRGNIRSSLNTLIYKRTSGSDVRCQYRFVTDKRLFARVVIEVTAVTFKEIPYNLNTCTRCHEERVDKLVIWEEKEKVQNHLACFCDNIPRAVRVISSGELISLEMIVQGQHATTSYFKNQNPLFQANYEFAHGPLCGPITLGPSPDGELVFPFRNAIGYPHVGDQKREKCIWELKVAAQRDLWMHLDKARFSDKSCDMGKLEVYLAGRLEPRFIICPDNISLARDLAILSAAELGALDNENEPLPVLIQKI</sequence>
<dbReference type="SUPFAM" id="SSF49854">
    <property type="entry name" value="Spermadhesin, CUB domain"/>
    <property type="match status" value="3"/>
</dbReference>
<evidence type="ECO:0000313" key="5">
    <source>
        <dbReference type="Proteomes" id="UP001151699"/>
    </source>
</evidence>
<dbReference type="PROSITE" id="PS01180">
    <property type="entry name" value="CUB"/>
    <property type="match status" value="3"/>
</dbReference>
<dbReference type="PANTHER" id="PTHR47537:SF1">
    <property type="entry name" value="CUB DOMAIN-CONTAINING PROTEIN"/>
    <property type="match status" value="1"/>
</dbReference>
<organism evidence="4 5">
    <name type="scientific">Pseudolycoriella hygida</name>
    <dbReference type="NCBI Taxonomy" id="35572"/>
    <lineage>
        <taxon>Eukaryota</taxon>
        <taxon>Metazoa</taxon>
        <taxon>Ecdysozoa</taxon>
        <taxon>Arthropoda</taxon>
        <taxon>Hexapoda</taxon>
        <taxon>Insecta</taxon>
        <taxon>Pterygota</taxon>
        <taxon>Neoptera</taxon>
        <taxon>Endopterygota</taxon>
        <taxon>Diptera</taxon>
        <taxon>Nematocera</taxon>
        <taxon>Sciaroidea</taxon>
        <taxon>Sciaridae</taxon>
        <taxon>Pseudolycoriella</taxon>
    </lineage>
</organism>
<comment type="caution">
    <text evidence="4">The sequence shown here is derived from an EMBL/GenBank/DDBJ whole genome shotgun (WGS) entry which is preliminary data.</text>
</comment>
<name>A0A9Q0S777_9DIPT</name>